<dbReference type="Pfam" id="PF00672">
    <property type="entry name" value="HAMP"/>
    <property type="match status" value="1"/>
</dbReference>
<dbReference type="InterPro" id="IPR035965">
    <property type="entry name" value="PAS-like_dom_sf"/>
</dbReference>
<dbReference type="SMART" id="SM00091">
    <property type="entry name" value="PAS"/>
    <property type="match status" value="1"/>
</dbReference>
<proteinExistence type="inferred from homology"/>
<comment type="caution">
    <text evidence="6">The sequence shown here is derived from an EMBL/GenBank/DDBJ whole genome shotgun (WGS) entry which is preliminary data.</text>
</comment>
<comment type="similarity">
    <text evidence="2">Belongs to the methyl-accepting chemotaxis (MCP) protein family.</text>
</comment>
<protein>
    <submittedName>
        <fullName evidence="6">Methyl-accepting chemotaxis protein</fullName>
    </submittedName>
</protein>
<accession>A0A1V1P900</accession>
<evidence type="ECO:0000259" key="5">
    <source>
        <dbReference type="PROSITE" id="PS50885"/>
    </source>
</evidence>
<dbReference type="SUPFAM" id="SSF58104">
    <property type="entry name" value="Methyl-accepting chemotaxis protein (MCP) signaling domain"/>
    <property type="match status" value="1"/>
</dbReference>
<evidence type="ECO:0000256" key="1">
    <source>
        <dbReference type="ARBA" id="ARBA00023224"/>
    </source>
</evidence>
<dbReference type="Gene3D" id="1.20.120.1530">
    <property type="match status" value="1"/>
</dbReference>
<dbReference type="PROSITE" id="PS50111">
    <property type="entry name" value="CHEMOTAXIS_TRANSDUC_2"/>
    <property type="match status" value="1"/>
</dbReference>
<dbReference type="AlphaFoldDB" id="A0A1V1P900"/>
<dbReference type="InterPro" id="IPR000014">
    <property type="entry name" value="PAS"/>
</dbReference>
<dbReference type="PANTHER" id="PTHR32089:SF112">
    <property type="entry name" value="LYSOZYME-LIKE PROTEIN-RELATED"/>
    <property type="match status" value="1"/>
</dbReference>
<feature type="domain" description="HAMP" evidence="5">
    <location>
        <begin position="485"/>
        <end position="537"/>
    </location>
</feature>
<evidence type="ECO:0000313" key="6">
    <source>
        <dbReference type="EMBL" id="ETR71379.1"/>
    </source>
</evidence>
<dbReference type="Pfam" id="PF00015">
    <property type="entry name" value="MCPsignal"/>
    <property type="match status" value="1"/>
</dbReference>
<dbReference type="SUPFAM" id="SSF55785">
    <property type="entry name" value="PYP-like sensor domain (PAS domain)"/>
    <property type="match status" value="1"/>
</dbReference>
<dbReference type="Gene3D" id="1.10.287.950">
    <property type="entry name" value="Methyl-accepting chemotaxis protein"/>
    <property type="match status" value="1"/>
</dbReference>
<feature type="domain" description="Methyl-accepting transducer" evidence="4">
    <location>
        <begin position="699"/>
        <end position="935"/>
    </location>
</feature>
<dbReference type="GO" id="GO:0007165">
    <property type="term" value="P:signal transduction"/>
    <property type="evidence" value="ECO:0007669"/>
    <property type="project" value="UniProtKB-KW"/>
</dbReference>
<dbReference type="CDD" id="cd00130">
    <property type="entry name" value="PAS"/>
    <property type="match status" value="1"/>
</dbReference>
<dbReference type="PANTHER" id="PTHR32089">
    <property type="entry name" value="METHYL-ACCEPTING CHEMOTAXIS PROTEIN MCPB"/>
    <property type="match status" value="1"/>
</dbReference>
<dbReference type="Gene3D" id="3.30.450.20">
    <property type="entry name" value="PAS domain"/>
    <property type="match status" value="2"/>
</dbReference>
<dbReference type="Proteomes" id="UP000189670">
    <property type="component" value="Unassembled WGS sequence"/>
</dbReference>
<dbReference type="EMBL" id="ATBP01000276">
    <property type="protein sequence ID" value="ETR71379.1"/>
    <property type="molecule type" value="Genomic_DNA"/>
</dbReference>
<dbReference type="CDD" id="cd06225">
    <property type="entry name" value="HAMP"/>
    <property type="match status" value="1"/>
</dbReference>
<gene>
    <name evidence="6" type="ORF">OMM_02520</name>
</gene>
<evidence type="ECO:0000256" key="3">
    <source>
        <dbReference type="PROSITE-ProRule" id="PRU00284"/>
    </source>
</evidence>
<dbReference type="InterPro" id="IPR004089">
    <property type="entry name" value="MCPsignal_dom"/>
</dbReference>
<evidence type="ECO:0000259" key="4">
    <source>
        <dbReference type="PROSITE" id="PS50111"/>
    </source>
</evidence>
<reference evidence="7" key="1">
    <citation type="submission" date="2012-11" db="EMBL/GenBank/DDBJ databases">
        <authorList>
            <person name="Lucero-Rivera Y.E."/>
            <person name="Tovar-Ramirez D."/>
        </authorList>
    </citation>
    <scope>NUCLEOTIDE SEQUENCE [LARGE SCALE GENOMIC DNA]</scope>
    <source>
        <strain evidence="7">Araruama</strain>
    </source>
</reference>
<dbReference type="PROSITE" id="PS50885">
    <property type="entry name" value="HAMP"/>
    <property type="match status" value="1"/>
</dbReference>
<organism evidence="6 7">
    <name type="scientific">Candidatus Magnetoglobus multicellularis str. Araruama</name>
    <dbReference type="NCBI Taxonomy" id="890399"/>
    <lineage>
        <taxon>Bacteria</taxon>
        <taxon>Pseudomonadati</taxon>
        <taxon>Thermodesulfobacteriota</taxon>
        <taxon>Desulfobacteria</taxon>
        <taxon>Desulfobacterales</taxon>
        <taxon>Desulfobacteraceae</taxon>
        <taxon>Candidatus Magnetoglobus</taxon>
    </lineage>
</organism>
<dbReference type="SMART" id="SM00304">
    <property type="entry name" value="HAMP"/>
    <property type="match status" value="1"/>
</dbReference>
<dbReference type="InterPro" id="IPR003660">
    <property type="entry name" value="HAMP_dom"/>
</dbReference>
<evidence type="ECO:0000256" key="2">
    <source>
        <dbReference type="ARBA" id="ARBA00029447"/>
    </source>
</evidence>
<dbReference type="GO" id="GO:0016020">
    <property type="term" value="C:membrane"/>
    <property type="evidence" value="ECO:0007669"/>
    <property type="project" value="InterPro"/>
</dbReference>
<dbReference type="Pfam" id="PF13426">
    <property type="entry name" value="PAS_9"/>
    <property type="match status" value="1"/>
</dbReference>
<dbReference type="SMART" id="SM00283">
    <property type="entry name" value="MA"/>
    <property type="match status" value="1"/>
</dbReference>
<keyword evidence="1 3" id="KW-0807">Transducer</keyword>
<name>A0A1V1P900_9BACT</name>
<evidence type="ECO:0000313" key="7">
    <source>
        <dbReference type="Proteomes" id="UP000189670"/>
    </source>
</evidence>
<sequence>MTDELTDIKNKPFIIKALSNYNALTQTNHATWKHTVGQCNTDELKALSIKNNWQDIWIISSNGTIVYAVNNKNISGSQLSTIQPEYADTCKDLGSDKSQNTAVIDIVPKKFDQNETITTFIARVMDKHKNVQGYVLISIAAKEINTIVQSNQLSDNKVTSVILGQWNRVISYRTAPWDNNTNDEIDRQILNATKLAIYDHSGVRVISDSDGNLQMLAFDPIHVDGLKWVMLGTMSLEAGITPRLEDSKYDYYTNYIQRHGYYNLFLIHSTGKVFYSVTREADYGTNMVNGKFKNSGLGKLVRHVLEHKQFAITDFEPYAPSNNKPSAFIAQPIINKSKQVEFIVALELSLEAINSIMGQREGMGNTGETYLVGSDRLMRSDSIMDHVNRSVHASFHNPDKGKVETIAVKNALAGISGTEVINNYHNQTVLSAYTPMLVGDTTWVLVAEIGENEVKNPVKALINSIIKVGFLNLVLVAVFAFFVAKGIAEPLIKGVTFARSVASGDVTAKIDIDQNDEIGLLADALRNMRRSINDVLKETNGLIQAIQNGKLTTRGNADKFSGGWRDLIDGVNNLIVTLVGHIDNIPVPSVIIDTDFNILYASQSAADMAGLPRKHIIDEKCYKIFKLDDCQTDNCVCKRAMKSCQAEHGECEAFTGGKNISVSYNGVVMKNNEDVAVGALEVIVDQTAIKHAINSAGETATVLIDAVQDLTVSSKEISATSNQQAASVKEIVSTMEDSDHLAKSISEKITAVTEMTNETKGVVNDGFAVIQSSMKQMDEIKASNAATIREIKVLGDKVESIWEIVNMINVIADQTKIIAFNAELEASSAGQSGHNFQIVASEIRRLADSTVSSTHEIKSKINEIQATSNHLIAKSEEGTEKIIEGWEMSNKLQEQFGVILKSADISVGASDRIALSIKQQVSAFAQILDTLKQISKGIDSFVESTKSTSGAAERLQEMADSLHKVIEEHSNHDENKKGAQPTAVCDVVDIDA</sequence>